<dbReference type="eggNOG" id="COG3662">
    <property type="taxonomic scope" value="Bacteria"/>
</dbReference>
<dbReference type="GeneID" id="93732634"/>
<protein>
    <submittedName>
        <fullName evidence="2">DUF2236 domain-containing protein</fullName>
    </submittedName>
</protein>
<dbReference type="STRING" id="1901.BB341_24475"/>
<feature type="region of interest" description="Disordered" evidence="1">
    <location>
        <begin position="1"/>
        <end position="28"/>
    </location>
</feature>
<evidence type="ECO:0000256" key="1">
    <source>
        <dbReference type="SAM" id="MobiDB-lite"/>
    </source>
</evidence>
<dbReference type="GO" id="GO:0016491">
    <property type="term" value="F:oxidoreductase activity"/>
    <property type="evidence" value="ECO:0007669"/>
    <property type="project" value="InterPro"/>
</dbReference>
<evidence type="ECO:0000313" key="3">
    <source>
        <dbReference type="Proteomes" id="UP000002357"/>
    </source>
</evidence>
<accession>E2PV22</accession>
<dbReference type="OrthoDB" id="836517at2"/>
<gene>
    <name evidence="2" type="ORF">SCLAV_0693</name>
</gene>
<reference evidence="2 3" key="1">
    <citation type="journal article" date="2010" name="Genome Biol. Evol.">
        <title>The sequence of a 1.8-mb bacterial linear plasmid reveals a rich evolutionary reservoir of secondary metabolic pathways.</title>
        <authorList>
            <person name="Medema M.H."/>
            <person name="Trefzer A."/>
            <person name="Kovalchuk A."/>
            <person name="van den Berg M."/>
            <person name="Mueller U."/>
            <person name="Heijne W."/>
            <person name="Wu L."/>
            <person name="Alam M.T."/>
            <person name="Ronning C.M."/>
            <person name="Nierman W.C."/>
            <person name="Bovenberg R.A.L."/>
            <person name="Breitling R."/>
            <person name="Takano E."/>
        </authorList>
    </citation>
    <scope>NUCLEOTIDE SEQUENCE [LARGE SCALE GENOMIC DNA]</scope>
    <source>
        <strain evidence="3">ATCC 27064 / DSM 738 / JCM 4710 / NBRC 13307 / NCIMB 12785 / NRRL 3585 / VKM Ac-602</strain>
    </source>
</reference>
<dbReference type="AlphaFoldDB" id="E2PV22"/>
<dbReference type="InterPro" id="IPR046366">
    <property type="entry name" value="MPAB"/>
</dbReference>
<dbReference type="EMBL" id="CM000913">
    <property type="protein sequence ID" value="EFG05769.1"/>
    <property type="molecule type" value="Genomic_DNA"/>
</dbReference>
<organism evidence="2 3">
    <name type="scientific">Streptomyces clavuligerus</name>
    <dbReference type="NCBI Taxonomy" id="1901"/>
    <lineage>
        <taxon>Bacteria</taxon>
        <taxon>Bacillati</taxon>
        <taxon>Actinomycetota</taxon>
        <taxon>Actinomycetes</taxon>
        <taxon>Kitasatosporales</taxon>
        <taxon>Streptomycetaceae</taxon>
        <taxon>Streptomyces</taxon>
    </lineage>
</organism>
<keyword evidence="3" id="KW-1185">Reference proteome</keyword>
<dbReference type="Proteomes" id="UP000002357">
    <property type="component" value="Chromosome"/>
</dbReference>
<evidence type="ECO:0000313" key="2">
    <source>
        <dbReference type="EMBL" id="EFG05769.1"/>
    </source>
</evidence>
<dbReference type="PANTHER" id="PTHR36124:SF1">
    <property type="entry name" value="ER-BOUND OXYGENASE MPAB_MPAB'_RUBBER OXYGENASE CATALYTIC DOMAIN-CONTAINING PROTEIN"/>
    <property type="match status" value="1"/>
</dbReference>
<dbReference type="KEGG" id="sclf:BB341_24475"/>
<proteinExistence type="predicted"/>
<name>E2PV22_STRCL</name>
<feature type="compositionally biased region" description="Pro residues" evidence="1">
    <location>
        <begin position="1"/>
        <end position="27"/>
    </location>
</feature>
<dbReference type="PANTHER" id="PTHR36124">
    <property type="match status" value="1"/>
</dbReference>
<dbReference type="RefSeq" id="WP_003959727.1">
    <property type="nucleotide sequence ID" value="NZ_CM000913.1"/>
</dbReference>
<sequence length="261" mass="27820">MPSPTPSPPPPPTPSSRPGPSAGPPGAEPSWAAYRRLAHSHPTALRIGLNLAFYRCFAVPGIAAVLAGTGRMGSEPMARAKATGLPLFLLLDQGFDTPEARESLARLRAVHRGLPVGDDAFVYVLGLFCVHPLRFLDRCGPRPVTPAERDAAHAFYTALGHRMGLTGLPTGYQPLADFTDGYEARTFRPTPEGRALWRSARSVFAARLPRPVAGLGPLVAGCLMDPSPRASGLPRRPAPLRRAAEAAVRRLLARSGPGRPR</sequence>